<dbReference type="RefSeq" id="WP_207217734.1">
    <property type="nucleotide sequence ID" value="NZ_CP012672.1"/>
</dbReference>
<evidence type="ECO:0000313" key="3">
    <source>
        <dbReference type="EMBL" id="AUX28686.1"/>
    </source>
</evidence>
<evidence type="ECO:0000313" key="4">
    <source>
        <dbReference type="Proteomes" id="UP000295497"/>
    </source>
</evidence>
<proteinExistence type="predicted"/>
<feature type="compositionally biased region" description="Low complexity" evidence="1">
    <location>
        <begin position="42"/>
        <end position="84"/>
    </location>
</feature>
<gene>
    <name evidence="3" type="ORF">SOCE836_007670</name>
</gene>
<feature type="signal peptide" evidence="2">
    <location>
        <begin position="1"/>
        <end position="21"/>
    </location>
</feature>
<accession>A0A4P2QGH3</accession>
<evidence type="ECO:0000256" key="1">
    <source>
        <dbReference type="SAM" id="MobiDB-lite"/>
    </source>
</evidence>
<dbReference type="InterPro" id="IPR029058">
    <property type="entry name" value="AB_hydrolase_fold"/>
</dbReference>
<evidence type="ECO:0000256" key="2">
    <source>
        <dbReference type="SAM" id="SignalP"/>
    </source>
</evidence>
<dbReference type="EMBL" id="CP012672">
    <property type="protein sequence ID" value="AUX28686.1"/>
    <property type="molecule type" value="Genomic_DNA"/>
</dbReference>
<feature type="region of interest" description="Disordered" evidence="1">
    <location>
        <begin position="29"/>
        <end position="84"/>
    </location>
</feature>
<keyword evidence="2" id="KW-0732">Signal</keyword>
<protein>
    <recommendedName>
        <fullName evidence="5">AB hydrolase-1 domain-containing protein</fullName>
    </recommendedName>
</protein>
<dbReference type="Proteomes" id="UP000295497">
    <property type="component" value="Chromosome"/>
</dbReference>
<reference evidence="3 4" key="1">
    <citation type="submission" date="2015-09" db="EMBL/GenBank/DDBJ databases">
        <title>Sorangium comparison.</title>
        <authorList>
            <person name="Zaburannyi N."/>
            <person name="Bunk B."/>
            <person name="Overmann J."/>
            <person name="Mueller R."/>
        </authorList>
    </citation>
    <scope>NUCLEOTIDE SEQUENCE [LARGE SCALE GENOMIC DNA]</scope>
    <source>
        <strain evidence="3 4">So ce836</strain>
    </source>
</reference>
<sequence length="330" mass="33088">MTPPAASLSRPFVCFALLAAAALGCDRAGRAAGPSPAPPSAAPAAAPEGAAPAAAREGAAPAAAREGAAPAADGGATLAPAGDAAAPAPAAEGAASAAAQVAPLRADAPFVELAVDGFASAVVSVPIGATARRPVLIASHGNYDRPEWQCQVWRGIAGGDAFILCPRGVARSDSPSASDVRFTYESNARLEQEIDAGLAALRARFPEHVDAGAVLYTGFSLGAIMGSAIAARRAALFPRLVLVEGGHDKWTPKAARAFADGGGQRVLFVCAQAGCGAAAKAAAACLEKAGVLTRVVRSEEAGHRYDGPVAEETRRALGWAIEGDARWSSR</sequence>
<feature type="chain" id="PRO_5021008982" description="AB hydrolase-1 domain-containing protein" evidence="2">
    <location>
        <begin position="22"/>
        <end position="330"/>
    </location>
</feature>
<evidence type="ECO:0008006" key="5">
    <source>
        <dbReference type="Google" id="ProtNLM"/>
    </source>
</evidence>
<organism evidence="3 4">
    <name type="scientific">Sorangium cellulosum</name>
    <name type="common">Polyangium cellulosum</name>
    <dbReference type="NCBI Taxonomy" id="56"/>
    <lineage>
        <taxon>Bacteria</taxon>
        <taxon>Pseudomonadati</taxon>
        <taxon>Myxococcota</taxon>
        <taxon>Polyangia</taxon>
        <taxon>Polyangiales</taxon>
        <taxon>Polyangiaceae</taxon>
        <taxon>Sorangium</taxon>
    </lineage>
</organism>
<dbReference type="AlphaFoldDB" id="A0A4P2QGH3"/>
<dbReference type="Gene3D" id="3.40.50.1820">
    <property type="entry name" value="alpha/beta hydrolase"/>
    <property type="match status" value="1"/>
</dbReference>
<dbReference type="SUPFAM" id="SSF53474">
    <property type="entry name" value="alpha/beta-Hydrolases"/>
    <property type="match status" value="1"/>
</dbReference>
<name>A0A4P2QGH3_SORCE</name>